<organism evidence="2 3">
    <name type="scientific">Dendrothele bispora (strain CBS 962.96)</name>
    <dbReference type="NCBI Taxonomy" id="1314807"/>
    <lineage>
        <taxon>Eukaryota</taxon>
        <taxon>Fungi</taxon>
        <taxon>Dikarya</taxon>
        <taxon>Basidiomycota</taxon>
        <taxon>Agaricomycotina</taxon>
        <taxon>Agaricomycetes</taxon>
        <taxon>Agaricomycetidae</taxon>
        <taxon>Agaricales</taxon>
        <taxon>Agaricales incertae sedis</taxon>
        <taxon>Dendrothele</taxon>
    </lineage>
</organism>
<sequence length="115" mass="12469">MDNVEKFPARQFVSGGLITAIRVKKQISQLIEDNTISKTLILQKSDRMIEKSVKGGGVSRSLESSINHGNVALTSIALRIERYVSKNKSANVAGSGNKSENEISASSATSEHFYV</sequence>
<evidence type="ECO:0000256" key="1">
    <source>
        <dbReference type="SAM" id="MobiDB-lite"/>
    </source>
</evidence>
<reference evidence="2 3" key="1">
    <citation type="journal article" date="2019" name="Nat. Ecol. Evol.">
        <title>Megaphylogeny resolves global patterns of mushroom evolution.</title>
        <authorList>
            <person name="Varga T."/>
            <person name="Krizsan K."/>
            <person name="Foldi C."/>
            <person name="Dima B."/>
            <person name="Sanchez-Garcia M."/>
            <person name="Sanchez-Ramirez S."/>
            <person name="Szollosi G.J."/>
            <person name="Szarkandi J.G."/>
            <person name="Papp V."/>
            <person name="Albert L."/>
            <person name="Andreopoulos W."/>
            <person name="Angelini C."/>
            <person name="Antonin V."/>
            <person name="Barry K.W."/>
            <person name="Bougher N.L."/>
            <person name="Buchanan P."/>
            <person name="Buyck B."/>
            <person name="Bense V."/>
            <person name="Catcheside P."/>
            <person name="Chovatia M."/>
            <person name="Cooper J."/>
            <person name="Damon W."/>
            <person name="Desjardin D."/>
            <person name="Finy P."/>
            <person name="Geml J."/>
            <person name="Haridas S."/>
            <person name="Hughes K."/>
            <person name="Justo A."/>
            <person name="Karasinski D."/>
            <person name="Kautmanova I."/>
            <person name="Kiss B."/>
            <person name="Kocsube S."/>
            <person name="Kotiranta H."/>
            <person name="LaButti K.M."/>
            <person name="Lechner B.E."/>
            <person name="Liimatainen K."/>
            <person name="Lipzen A."/>
            <person name="Lukacs Z."/>
            <person name="Mihaltcheva S."/>
            <person name="Morgado L.N."/>
            <person name="Niskanen T."/>
            <person name="Noordeloos M.E."/>
            <person name="Ohm R.A."/>
            <person name="Ortiz-Santana B."/>
            <person name="Ovrebo C."/>
            <person name="Racz N."/>
            <person name="Riley R."/>
            <person name="Savchenko A."/>
            <person name="Shiryaev A."/>
            <person name="Soop K."/>
            <person name="Spirin V."/>
            <person name="Szebenyi C."/>
            <person name="Tomsovsky M."/>
            <person name="Tulloss R.E."/>
            <person name="Uehling J."/>
            <person name="Grigoriev I.V."/>
            <person name="Vagvolgyi C."/>
            <person name="Papp T."/>
            <person name="Martin F.M."/>
            <person name="Miettinen O."/>
            <person name="Hibbett D.S."/>
            <person name="Nagy L.G."/>
        </authorList>
    </citation>
    <scope>NUCLEOTIDE SEQUENCE [LARGE SCALE GENOMIC DNA]</scope>
    <source>
        <strain evidence="2 3">CBS 962.96</strain>
    </source>
</reference>
<accession>A0A4S8MC12</accession>
<keyword evidence="3" id="KW-1185">Reference proteome</keyword>
<dbReference type="Proteomes" id="UP000297245">
    <property type="component" value="Unassembled WGS sequence"/>
</dbReference>
<dbReference type="EMBL" id="ML179110">
    <property type="protein sequence ID" value="THV00048.1"/>
    <property type="molecule type" value="Genomic_DNA"/>
</dbReference>
<name>A0A4S8MC12_DENBC</name>
<feature type="region of interest" description="Disordered" evidence="1">
    <location>
        <begin position="89"/>
        <end position="115"/>
    </location>
</feature>
<evidence type="ECO:0000313" key="3">
    <source>
        <dbReference type="Proteomes" id="UP000297245"/>
    </source>
</evidence>
<dbReference type="AlphaFoldDB" id="A0A4S8MC12"/>
<proteinExistence type="predicted"/>
<evidence type="ECO:0000313" key="2">
    <source>
        <dbReference type="EMBL" id="THV00048.1"/>
    </source>
</evidence>
<gene>
    <name evidence="2" type="ORF">K435DRAFT_794499</name>
</gene>
<protein>
    <submittedName>
        <fullName evidence="2">Uncharacterized protein</fullName>
    </submittedName>
</protein>